<comment type="caution">
    <text evidence="1">The sequence shown here is derived from an EMBL/GenBank/DDBJ whole genome shotgun (WGS) entry which is preliminary data.</text>
</comment>
<protein>
    <submittedName>
        <fullName evidence="1">SAM-dependent methyltransferase</fullName>
    </submittedName>
</protein>
<dbReference type="SUPFAM" id="SSF53335">
    <property type="entry name" value="S-adenosyl-L-methionine-dependent methyltransferases"/>
    <property type="match status" value="1"/>
</dbReference>
<keyword evidence="1" id="KW-0808">Transferase</keyword>
<evidence type="ECO:0000313" key="1">
    <source>
        <dbReference type="EMBL" id="MCS3903063.1"/>
    </source>
</evidence>
<proteinExistence type="predicted"/>
<name>A0AAE3HKT7_9GAMM</name>
<dbReference type="RefSeq" id="WP_259054675.1">
    <property type="nucleotide sequence ID" value="NZ_JANUCT010000006.1"/>
</dbReference>
<dbReference type="GO" id="GO:0008168">
    <property type="term" value="F:methyltransferase activity"/>
    <property type="evidence" value="ECO:0007669"/>
    <property type="project" value="UniProtKB-KW"/>
</dbReference>
<dbReference type="InterPro" id="IPR029063">
    <property type="entry name" value="SAM-dependent_MTases_sf"/>
</dbReference>
<sequence>MTGLQNSQCPLCGGREAGLFSRDKHHCYQLCPHCDLVYVPTAERPDPLAEKSSYDRHDKNTADGDYGKVLSRLTGPLLARLAPGSVGLDFGSGPGPLLAGQMREAGMRVRTFDVFYDPDASVWYQSYDFITCSDVLEHLHSPGRELDRLFSVLKPGGWLGIMTQRYDHDTGPAHASAHVTQVCFFSDASLHWLARRQQAELMLLEDDVALLQKSGN</sequence>
<keyword evidence="2" id="KW-1185">Reference proteome</keyword>
<organism evidence="1 2">
    <name type="scientific">Methylohalomonas lacus</name>
    <dbReference type="NCBI Taxonomy" id="398773"/>
    <lineage>
        <taxon>Bacteria</taxon>
        <taxon>Pseudomonadati</taxon>
        <taxon>Pseudomonadota</taxon>
        <taxon>Gammaproteobacteria</taxon>
        <taxon>Methylohalomonadales</taxon>
        <taxon>Methylohalomonadaceae</taxon>
        <taxon>Methylohalomonas</taxon>
    </lineage>
</organism>
<dbReference type="CDD" id="cd02440">
    <property type="entry name" value="AdoMet_MTases"/>
    <property type="match status" value="1"/>
</dbReference>
<dbReference type="AlphaFoldDB" id="A0AAE3HKT7"/>
<gene>
    <name evidence="1" type="ORF">J2T55_001080</name>
</gene>
<dbReference type="Proteomes" id="UP001204445">
    <property type="component" value="Unassembled WGS sequence"/>
</dbReference>
<accession>A0AAE3HKT7</accession>
<dbReference type="GO" id="GO:0032259">
    <property type="term" value="P:methylation"/>
    <property type="evidence" value="ECO:0007669"/>
    <property type="project" value="UniProtKB-KW"/>
</dbReference>
<keyword evidence="1" id="KW-0489">Methyltransferase</keyword>
<evidence type="ECO:0000313" key="2">
    <source>
        <dbReference type="Proteomes" id="UP001204445"/>
    </source>
</evidence>
<dbReference type="EMBL" id="JANUCT010000006">
    <property type="protein sequence ID" value="MCS3903063.1"/>
    <property type="molecule type" value="Genomic_DNA"/>
</dbReference>
<dbReference type="Pfam" id="PF13489">
    <property type="entry name" value="Methyltransf_23"/>
    <property type="match status" value="1"/>
</dbReference>
<reference evidence="1" key="1">
    <citation type="submission" date="2022-08" db="EMBL/GenBank/DDBJ databases">
        <title>Genomic Encyclopedia of Type Strains, Phase III (KMG-III): the genomes of soil and plant-associated and newly described type strains.</title>
        <authorList>
            <person name="Whitman W."/>
        </authorList>
    </citation>
    <scope>NUCLEOTIDE SEQUENCE</scope>
    <source>
        <strain evidence="1">HMT 1</strain>
    </source>
</reference>
<dbReference type="Gene3D" id="3.40.50.150">
    <property type="entry name" value="Vaccinia Virus protein VP39"/>
    <property type="match status" value="1"/>
</dbReference>